<dbReference type="AlphaFoldDB" id="W6Q3K1"/>
<dbReference type="Proteomes" id="UP000030686">
    <property type="component" value="Unassembled WGS sequence"/>
</dbReference>
<dbReference type="STRING" id="1365484.W6Q3K1"/>
<reference evidence="1" key="1">
    <citation type="journal article" date="2014" name="Nat. Commun.">
        <title>Multiple recent horizontal transfers of a large genomic region in cheese making fungi.</title>
        <authorList>
            <person name="Cheeseman K."/>
            <person name="Ropars J."/>
            <person name="Renault P."/>
            <person name="Dupont J."/>
            <person name="Gouzy J."/>
            <person name="Branca A."/>
            <person name="Abraham A.L."/>
            <person name="Ceppi M."/>
            <person name="Conseiller E."/>
            <person name="Debuchy R."/>
            <person name="Malagnac F."/>
            <person name="Goarin A."/>
            <person name="Silar P."/>
            <person name="Lacoste S."/>
            <person name="Sallet E."/>
            <person name="Bensimon A."/>
            <person name="Giraud T."/>
            <person name="Brygoo Y."/>
        </authorList>
    </citation>
    <scope>NUCLEOTIDE SEQUENCE [LARGE SCALE GENOMIC DNA]</scope>
    <source>
        <strain evidence="1">FM164</strain>
    </source>
</reference>
<accession>W6Q3K1</accession>
<gene>
    <name evidence="1" type="ORF">PROQFM164_S02g001045</name>
</gene>
<proteinExistence type="predicted"/>
<evidence type="ECO:0000313" key="1">
    <source>
        <dbReference type="EMBL" id="CDM30895.1"/>
    </source>
</evidence>
<dbReference type="OrthoDB" id="424974at2759"/>
<evidence type="ECO:0000313" key="2">
    <source>
        <dbReference type="Proteomes" id="UP000030686"/>
    </source>
</evidence>
<dbReference type="EMBL" id="HG792016">
    <property type="protein sequence ID" value="CDM30895.1"/>
    <property type="molecule type" value="Genomic_DNA"/>
</dbReference>
<sequence>MPMPNERSRCITPTKQGVYGSCATPRGNRCSSYKKKQSSPYVQQCPWTFETLAARITGKPCPSLNGSGCGLMVEGLWEFLPMTLSKILILTLTISYSGLRTSEKGWLSGEVIWYSRLAGSVHVAIGQ</sequence>
<name>W6Q3K1_PENRF</name>
<protein>
    <submittedName>
        <fullName evidence="1">Genomic scaffold, ProqFM164S02</fullName>
    </submittedName>
</protein>
<keyword evidence="2" id="KW-1185">Reference proteome</keyword>
<organism evidence="1 2">
    <name type="scientific">Penicillium roqueforti (strain FM164)</name>
    <dbReference type="NCBI Taxonomy" id="1365484"/>
    <lineage>
        <taxon>Eukaryota</taxon>
        <taxon>Fungi</taxon>
        <taxon>Dikarya</taxon>
        <taxon>Ascomycota</taxon>
        <taxon>Pezizomycotina</taxon>
        <taxon>Eurotiomycetes</taxon>
        <taxon>Eurotiomycetidae</taxon>
        <taxon>Eurotiales</taxon>
        <taxon>Aspergillaceae</taxon>
        <taxon>Penicillium</taxon>
    </lineage>
</organism>